<evidence type="ECO:0000256" key="9">
    <source>
        <dbReference type="ARBA" id="ARBA00023136"/>
    </source>
</evidence>
<evidence type="ECO:0000259" key="12">
    <source>
        <dbReference type="PROSITE" id="PS50885"/>
    </source>
</evidence>
<sequence length="428" mass="49710">MLKIRHSIFFKIIVLFLCALLSFFAISYYFIEDHIENENLRSELRYKQFTATINEIMQYGGNLNTIKQYLENIQFIPVEEEEIKKVLQEINKIPYGFDGIFAKAINTRDGIYILLETNDETTLYKDNSRKTYEDFYIITLIGIMLLTFVFFIVLKSLMPLKILKGQIEQFAEGNFGTQDEENTSKDEIGELYREFYKASNKIKSLNESRSLLLRSIMHELKTPITKGRIVAEMVENPTQREQLSSSFTRLNELINEFAKLEQINSQNYHINKQEFLLADLIVHAEDMLLIDANSPIAVDSPDSLIKADFDLFAIALKNLLDNAIKYSKDGKVRVYTKNDRLYTSSKGDPLTHPLEAYFKPYFKDAKKASSQGFGLGMYIIKNTLDNQDFNLSYKHENGYNIFIIHHCVVENYCLIDKKPSPLKRKNNV</sequence>
<dbReference type="PANTHER" id="PTHR45528">
    <property type="entry name" value="SENSOR HISTIDINE KINASE CPXA"/>
    <property type="match status" value="1"/>
</dbReference>
<comment type="catalytic activity">
    <reaction evidence="1">
        <text>ATP + protein L-histidine = ADP + protein N-phospho-L-histidine.</text>
        <dbReference type="EC" id="2.7.13.3"/>
    </reaction>
</comment>
<dbReference type="PROSITE" id="PS50109">
    <property type="entry name" value="HIS_KIN"/>
    <property type="match status" value="1"/>
</dbReference>
<dbReference type="NCBIfam" id="NF038389">
    <property type="entry name" value="ArsS_fam_HK"/>
    <property type="match status" value="1"/>
</dbReference>
<feature type="transmembrane region" description="Helical" evidence="10">
    <location>
        <begin position="12"/>
        <end position="31"/>
    </location>
</feature>
<evidence type="ECO:0000256" key="3">
    <source>
        <dbReference type="ARBA" id="ARBA00012438"/>
    </source>
</evidence>
<dbReference type="EMBL" id="CP145316">
    <property type="protein sequence ID" value="XAM18532.1"/>
    <property type="molecule type" value="Genomic_DNA"/>
</dbReference>
<dbReference type="InterPro" id="IPR005467">
    <property type="entry name" value="His_kinase_dom"/>
</dbReference>
<evidence type="ECO:0000259" key="11">
    <source>
        <dbReference type="PROSITE" id="PS50109"/>
    </source>
</evidence>
<dbReference type="SUPFAM" id="SSF55874">
    <property type="entry name" value="ATPase domain of HSP90 chaperone/DNA topoisomerase II/histidine kinase"/>
    <property type="match status" value="1"/>
</dbReference>
<dbReference type="GO" id="GO:0016301">
    <property type="term" value="F:kinase activity"/>
    <property type="evidence" value="ECO:0007669"/>
    <property type="project" value="UniProtKB-KW"/>
</dbReference>
<keyword evidence="5" id="KW-0808">Transferase</keyword>
<keyword evidence="4" id="KW-0597">Phosphoprotein</keyword>
<dbReference type="EC" id="2.7.13.3" evidence="3"/>
<evidence type="ECO:0000313" key="13">
    <source>
        <dbReference type="EMBL" id="XAM18532.1"/>
    </source>
</evidence>
<dbReference type="Pfam" id="PF02518">
    <property type="entry name" value="HATPase_c"/>
    <property type="match status" value="1"/>
</dbReference>
<dbReference type="SUPFAM" id="SSF158472">
    <property type="entry name" value="HAMP domain-like"/>
    <property type="match status" value="1"/>
</dbReference>
<dbReference type="InterPro" id="IPR036097">
    <property type="entry name" value="HisK_dim/P_sf"/>
</dbReference>
<evidence type="ECO:0000313" key="14">
    <source>
        <dbReference type="Proteomes" id="UP001434737"/>
    </source>
</evidence>
<keyword evidence="6 10" id="KW-0812">Transmembrane</keyword>
<dbReference type="Gene3D" id="3.30.565.10">
    <property type="entry name" value="Histidine kinase-like ATPase, C-terminal domain"/>
    <property type="match status" value="1"/>
</dbReference>
<gene>
    <name evidence="13" type="ORF">V3I05_02305</name>
</gene>
<dbReference type="Proteomes" id="UP001434737">
    <property type="component" value="Chromosome"/>
</dbReference>
<dbReference type="InterPro" id="IPR047994">
    <property type="entry name" value="ArsS-like"/>
</dbReference>
<keyword evidence="8 10" id="KW-1133">Transmembrane helix</keyword>
<reference evidence="13 14" key="1">
    <citation type="submission" date="2024-02" db="EMBL/GenBank/DDBJ databases">
        <title>Genome and pathogenicity analysis of Helicobacter mastomyrinus isolated from mice.</title>
        <authorList>
            <person name="Zhu L."/>
        </authorList>
    </citation>
    <scope>NUCLEOTIDE SEQUENCE [LARGE SCALE GENOMIC DNA]</scope>
    <source>
        <strain evidence="13 14">Hm-17</strain>
    </source>
</reference>
<evidence type="ECO:0000256" key="6">
    <source>
        <dbReference type="ARBA" id="ARBA00022692"/>
    </source>
</evidence>
<feature type="transmembrane region" description="Helical" evidence="10">
    <location>
        <begin position="135"/>
        <end position="154"/>
    </location>
</feature>
<evidence type="ECO:0000256" key="4">
    <source>
        <dbReference type="ARBA" id="ARBA00022553"/>
    </source>
</evidence>
<evidence type="ECO:0000256" key="5">
    <source>
        <dbReference type="ARBA" id="ARBA00022679"/>
    </source>
</evidence>
<keyword evidence="7 13" id="KW-0418">Kinase</keyword>
<dbReference type="Gene3D" id="1.10.287.130">
    <property type="match status" value="1"/>
</dbReference>
<comment type="subcellular location">
    <subcellularLocation>
        <location evidence="2">Membrane</location>
        <topology evidence="2">Multi-pass membrane protein</topology>
    </subcellularLocation>
</comment>
<dbReference type="SMART" id="SM00388">
    <property type="entry name" value="HisKA"/>
    <property type="match status" value="1"/>
</dbReference>
<dbReference type="CDD" id="cd06225">
    <property type="entry name" value="HAMP"/>
    <property type="match status" value="1"/>
</dbReference>
<evidence type="ECO:0000256" key="1">
    <source>
        <dbReference type="ARBA" id="ARBA00000085"/>
    </source>
</evidence>
<keyword evidence="14" id="KW-1185">Reference proteome</keyword>
<evidence type="ECO:0000256" key="8">
    <source>
        <dbReference type="ARBA" id="ARBA00022989"/>
    </source>
</evidence>
<dbReference type="SUPFAM" id="SSF47384">
    <property type="entry name" value="Homodimeric domain of signal transducing histidine kinase"/>
    <property type="match status" value="1"/>
</dbReference>
<dbReference type="InterPro" id="IPR003661">
    <property type="entry name" value="HisK_dim/P_dom"/>
</dbReference>
<keyword evidence="9 10" id="KW-0472">Membrane</keyword>
<evidence type="ECO:0000256" key="10">
    <source>
        <dbReference type="SAM" id="Phobius"/>
    </source>
</evidence>
<proteinExistence type="predicted"/>
<evidence type="ECO:0000256" key="2">
    <source>
        <dbReference type="ARBA" id="ARBA00004141"/>
    </source>
</evidence>
<feature type="domain" description="Histidine kinase" evidence="11">
    <location>
        <begin position="215"/>
        <end position="410"/>
    </location>
</feature>
<dbReference type="RefSeq" id="WP_295699911.1">
    <property type="nucleotide sequence ID" value="NZ_CP145316.1"/>
</dbReference>
<dbReference type="InterPro" id="IPR003594">
    <property type="entry name" value="HATPase_dom"/>
</dbReference>
<accession>A0ABZ3F5S6</accession>
<dbReference type="PROSITE" id="PS50885">
    <property type="entry name" value="HAMP"/>
    <property type="match status" value="1"/>
</dbReference>
<name>A0ABZ3F5S6_9HELI</name>
<dbReference type="InterPro" id="IPR036890">
    <property type="entry name" value="HATPase_C_sf"/>
</dbReference>
<dbReference type="PANTHER" id="PTHR45528:SF12">
    <property type="entry name" value="SENSOR HISTIDINE KINASE ARSS"/>
    <property type="match status" value="1"/>
</dbReference>
<protein>
    <recommendedName>
        <fullName evidence="3">histidine kinase</fullName>
        <ecNumber evidence="3">2.7.13.3</ecNumber>
    </recommendedName>
</protein>
<dbReference type="CDD" id="cd00082">
    <property type="entry name" value="HisKA"/>
    <property type="match status" value="1"/>
</dbReference>
<dbReference type="InterPro" id="IPR050398">
    <property type="entry name" value="HssS/ArlS-like"/>
</dbReference>
<dbReference type="InterPro" id="IPR003660">
    <property type="entry name" value="HAMP_dom"/>
</dbReference>
<organism evidence="13 14">
    <name type="scientific">Helicobacter mastomyrinus</name>
    <dbReference type="NCBI Taxonomy" id="287948"/>
    <lineage>
        <taxon>Bacteria</taxon>
        <taxon>Pseudomonadati</taxon>
        <taxon>Campylobacterota</taxon>
        <taxon>Epsilonproteobacteria</taxon>
        <taxon>Campylobacterales</taxon>
        <taxon>Helicobacteraceae</taxon>
        <taxon>Helicobacter</taxon>
    </lineage>
</organism>
<evidence type="ECO:0000256" key="7">
    <source>
        <dbReference type="ARBA" id="ARBA00022777"/>
    </source>
</evidence>
<feature type="domain" description="HAMP" evidence="12">
    <location>
        <begin position="154"/>
        <end position="207"/>
    </location>
</feature>